<comment type="caution">
    <text evidence="1">The sequence shown here is derived from an EMBL/GenBank/DDBJ whole genome shotgun (WGS) entry which is preliminary data.</text>
</comment>
<accession>A0A1E5Q3S5</accession>
<protein>
    <recommendedName>
        <fullName evidence="3">Aminotransferase class I/classII domain-containing protein</fullName>
    </recommendedName>
</protein>
<gene>
    <name evidence="1" type="ORF">BEN30_16790</name>
</gene>
<keyword evidence="2" id="KW-1185">Reference proteome</keyword>
<dbReference type="InterPro" id="IPR015424">
    <property type="entry name" value="PyrdxlP-dep_Trfase"/>
</dbReference>
<dbReference type="STRING" id="28181.BEN30_16790"/>
<evidence type="ECO:0000313" key="2">
    <source>
        <dbReference type="Proteomes" id="UP000095347"/>
    </source>
</evidence>
<dbReference type="AlphaFoldDB" id="A0A1E5Q3S5"/>
<dbReference type="Proteomes" id="UP000095347">
    <property type="component" value="Unassembled WGS sequence"/>
</dbReference>
<dbReference type="OrthoDB" id="5184540at2"/>
<evidence type="ECO:0000313" key="1">
    <source>
        <dbReference type="EMBL" id="OEJ64334.1"/>
    </source>
</evidence>
<name>A0A1E5Q3S5_9PROT</name>
<organism evidence="1 2">
    <name type="scientific">Magnetovibrio blakemorei</name>
    <dbReference type="NCBI Taxonomy" id="28181"/>
    <lineage>
        <taxon>Bacteria</taxon>
        <taxon>Pseudomonadati</taxon>
        <taxon>Pseudomonadota</taxon>
        <taxon>Alphaproteobacteria</taxon>
        <taxon>Rhodospirillales</taxon>
        <taxon>Magnetovibrionaceae</taxon>
        <taxon>Magnetovibrio</taxon>
    </lineage>
</organism>
<evidence type="ECO:0008006" key="3">
    <source>
        <dbReference type="Google" id="ProtNLM"/>
    </source>
</evidence>
<dbReference type="SUPFAM" id="SSF53383">
    <property type="entry name" value="PLP-dependent transferases"/>
    <property type="match status" value="1"/>
</dbReference>
<reference evidence="2" key="1">
    <citation type="submission" date="2016-07" db="EMBL/GenBank/DDBJ databases">
        <authorList>
            <person name="Florea S."/>
            <person name="Webb J.S."/>
            <person name="Jaromczyk J."/>
            <person name="Schardl C.L."/>
        </authorList>
    </citation>
    <scope>NUCLEOTIDE SEQUENCE [LARGE SCALE GENOMIC DNA]</scope>
    <source>
        <strain evidence="2">MV-1</strain>
    </source>
</reference>
<sequence>MSNTPGLSECNHLKALARRLQTAVHSAGGDEAFLRDWFAQANTLASSPTLETPEGDRALDVLALNLRNRWLQYAYAQSGSYLMTPPQGQRKLLPVGERIGYPYDRWIKPRVLEERLNAQRPAPRGWSGRAIVFANGMAALSATLQMYRSQTHKMWKRPPGPLSLHWFGGYFEIIKLLQLVCDDFFHGRKHAKQHDLCRVVEQGSADLVLIEPVAADISLAVFDLDAFIAAWQRRKVKRPCTIVIDASLSGPVFPVEKLCQSLRADPPAMVIIMRSGLKLDQQGLEFANVGLVHVWLPDTPNDTKRLERIEERFKITRTTLGVGVSQDEYAALTVPFFLDQPSLVQHTEHVFANNRRFAQALAHTVKANKGLIAEISHPCLGPSRALDWAQAPFVTVRYRGDENDARAFMRTMLEFEARARKLSFVPGSSFGFRGHRFEMGFSGDLKHTTLRVAMGARVGPSIEGIVKLFQDLCAYPDFAALRQAYPQLAKDKPKDRVDEES</sequence>
<dbReference type="EMBL" id="MCGG01000072">
    <property type="protein sequence ID" value="OEJ64334.1"/>
    <property type="molecule type" value="Genomic_DNA"/>
</dbReference>
<dbReference type="RefSeq" id="WP_069959318.1">
    <property type="nucleotide sequence ID" value="NZ_MCGG01000072.1"/>
</dbReference>
<proteinExistence type="predicted"/>